<dbReference type="Pfam" id="PF07729">
    <property type="entry name" value="FCD"/>
    <property type="match status" value="1"/>
</dbReference>
<keyword evidence="1" id="KW-0805">Transcription regulation</keyword>
<dbReference type="InterPro" id="IPR036390">
    <property type="entry name" value="WH_DNA-bd_sf"/>
</dbReference>
<evidence type="ECO:0000256" key="4">
    <source>
        <dbReference type="SAM" id="MobiDB-lite"/>
    </source>
</evidence>
<name>A0A7G3UEI1_STRT9</name>
<feature type="domain" description="HTH gntR-type" evidence="5">
    <location>
        <begin position="165"/>
        <end position="232"/>
    </location>
</feature>
<dbReference type="InterPro" id="IPR000524">
    <property type="entry name" value="Tscrpt_reg_HTH_GntR"/>
</dbReference>
<dbReference type="PROSITE" id="PS50949">
    <property type="entry name" value="HTH_GNTR"/>
    <property type="match status" value="1"/>
</dbReference>
<dbReference type="Gene3D" id="1.20.120.530">
    <property type="entry name" value="GntR ligand-binding domain-like"/>
    <property type="match status" value="1"/>
</dbReference>
<dbReference type="Pfam" id="PF00392">
    <property type="entry name" value="GntR"/>
    <property type="match status" value="1"/>
</dbReference>
<organism evidence="6 7">
    <name type="scientific">Streptomyces tsukubensis (strain DSM 42081 / NBRC 108919 / NRRL 18488 / 9993)</name>
    <dbReference type="NCBI Taxonomy" id="1114943"/>
    <lineage>
        <taxon>Bacteria</taxon>
        <taxon>Bacillati</taxon>
        <taxon>Actinomycetota</taxon>
        <taxon>Actinomycetes</taxon>
        <taxon>Kitasatosporales</taxon>
        <taxon>Streptomycetaceae</taxon>
        <taxon>Streptomyces</taxon>
    </lineage>
</organism>
<reference evidence="6 7" key="1">
    <citation type="journal article" date="2012" name="J. Bacteriol.">
        <title>Draft genome of Streptomyces tsukubaensis NRRL 18488, the producer of the clinically important immunosuppressant tacrolimus (FK506).</title>
        <authorList>
            <person name="Barreiro C."/>
            <person name="Prieto C."/>
            <person name="Sola-Landa A."/>
            <person name="Solera E."/>
            <person name="Martinez-Castro M."/>
            <person name="Perez-Redondo R."/>
            <person name="Garcia-Estrada C."/>
            <person name="Aparicio J.F."/>
            <person name="Fernandez-Martinez L.T."/>
            <person name="Santos-Aberturas J."/>
            <person name="Salehi-Najafabadi Z."/>
            <person name="Rodriguez-Garcia A."/>
            <person name="Tauch A."/>
            <person name="Martin J.F."/>
        </authorList>
    </citation>
    <scope>NUCLEOTIDE SEQUENCE [LARGE SCALE GENOMIC DNA]</scope>
    <source>
        <strain evidence="7">DSM 42081 / NBRC 108919 / NRRL 18488 / 9993</strain>
    </source>
</reference>
<dbReference type="SMART" id="SM00895">
    <property type="entry name" value="FCD"/>
    <property type="match status" value="1"/>
</dbReference>
<evidence type="ECO:0000256" key="3">
    <source>
        <dbReference type="ARBA" id="ARBA00023163"/>
    </source>
</evidence>
<keyword evidence="3" id="KW-0804">Transcription</keyword>
<sequence length="379" mass="41334">MPGSGQLSRTGAIRRPTVSVNQSTRSCSGTVSVQISGIKGTASLANPRYRRGTACAGRRSRSSSSRAADGAGGLPHPFHRPRPRHATTPVRSTVLCSARVTEGGARQTHRLYRCTGYWAAAHTRTHTDRYGLTRTHTDTDNCAQFRTRRAAGRAVGVRQRRTAPQSKADYVYNVLLDDIRNARIPGGSPLRAAPVAERLGVSITPVREALRRLEKDRLISYESHHGATVIDLSDEALVEYYDVRAVVEGLGARLAAGRITAEQLAGLRDVHRSMVDDIAAGRRERLGELSRHLHLAIADIGGPAFLGEQARAIRNSYPVPQDASLWLDDNHVQRHIVDAHARILDAVEAGDGDTAERVMIEHVRLSAAYRIGERTGPLD</sequence>
<dbReference type="InterPro" id="IPR011711">
    <property type="entry name" value="GntR_C"/>
</dbReference>
<evidence type="ECO:0000313" key="6">
    <source>
        <dbReference type="EMBL" id="QKM67510.1"/>
    </source>
</evidence>
<feature type="region of interest" description="Disordered" evidence="4">
    <location>
        <begin position="51"/>
        <end position="89"/>
    </location>
</feature>
<dbReference type="SMART" id="SM00345">
    <property type="entry name" value="HTH_GNTR"/>
    <property type="match status" value="1"/>
</dbReference>
<keyword evidence="7" id="KW-1185">Reference proteome</keyword>
<dbReference type="GO" id="GO:0003677">
    <property type="term" value="F:DNA binding"/>
    <property type="evidence" value="ECO:0007669"/>
    <property type="project" value="UniProtKB-KW"/>
</dbReference>
<evidence type="ECO:0000256" key="1">
    <source>
        <dbReference type="ARBA" id="ARBA00023015"/>
    </source>
</evidence>
<dbReference type="SUPFAM" id="SSF48008">
    <property type="entry name" value="GntR ligand-binding domain-like"/>
    <property type="match status" value="1"/>
</dbReference>
<dbReference type="SUPFAM" id="SSF46785">
    <property type="entry name" value="Winged helix' DNA-binding domain"/>
    <property type="match status" value="1"/>
</dbReference>
<dbReference type="PANTHER" id="PTHR43537">
    <property type="entry name" value="TRANSCRIPTIONAL REGULATOR, GNTR FAMILY"/>
    <property type="match status" value="1"/>
</dbReference>
<feature type="compositionally biased region" description="Low complexity" evidence="4">
    <location>
        <begin position="52"/>
        <end position="69"/>
    </location>
</feature>
<protein>
    <submittedName>
        <fullName evidence="6">GntR family transcriptional regulator</fullName>
    </submittedName>
</protein>
<evidence type="ECO:0000256" key="2">
    <source>
        <dbReference type="ARBA" id="ARBA00023125"/>
    </source>
</evidence>
<feature type="region of interest" description="Disordered" evidence="4">
    <location>
        <begin position="1"/>
        <end position="26"/>
    </location>
</feature>
<dbReference type="AlphaFoldDB" id="A0A7G3UEI1"/>
<accession>A0A7G3UEI1</accession>
<evidence type="ECO:0000259" key="5">
    <source>
        <dbReference type="PROSITE" id="PS50949"/>
    </source>
</evidence>
<dbReference type="GO" id="GO:0003700">
    <property type="term" value="F:DNA-binding transcription factor activity"/>
    <property type="evidence" value="ECO:0007669"/>
    <property type="project" value="InterPro"/>
</dbReference>
<dbReference type="EMBL" id="CP029159">
    <property type="protein sequence ID" value="QKM67510.1"/>
    <property type="molecule type" value="Genomic_DNA"/>
</dbReference>
<dbReference type="PANTHER" id="PTHR43537:SF49">
    <property type="entry name" value="TRANSCRIPTIONAL REGULATORY PROTEIN"/>
    <property type="match status" value="1"/>
</dbReference>
<evidence type="ECO:0000313" key="7">
    <source>
        <dbReference type="Proteomes" id="UP000005940"/>
    </source>
</evidence>
<dbReference type="InterPro" id="IPR008920">
    <property type="entry name" value="TF_FadR/GntR_C"/>
</dbReference>
<dbReference type="Proteomes" id="UP000005940">
    <property type="component" value="Chromosome"/>
</dbReference>
<dbReference type="InterPro" id="IPR036388">
    <property type="entry name" value="WH-like_DNA-bd_sf"/>
</dbReference>
<dbReference type="Gene3D" id="1.10.10.10">
    <property type="entry name" value="Winged helix-like DNA-binding domain superfamily/Winged helix DNA-binding domain"/>
    <property type="match status" value="1"/>
</dbReference>
<proteinExistence type="predicted"/>
<keyword evidence="2" id="KW-0238">DNA-binding</keyword>
<gene>
    <name evidence="6" type="ORF">STSU_010370</name>
</gene>